<dbReference type="GO" id="GO:0005694">
    <property type="term" value="C:chromosome"/>
    <property type="evidence" value="ECO:0007669"/>
    <property type="project" value="UniProtKB-ARBA"/>
</dbReference>
<reference evidence="5" key="1">
    <citation type="submission" date="2016-04" db="EMBL/GenBank/DDBJ databases">
        <authorList>
            <person name="Calderon-Fernandez G.M.Sr."/>
        </authorList>
    </citation>
    <scope>NUCLEOTIDE SEQUENCE</scope>
    <source>
        <strain evidence="5">Int1</strain>
        <tissue evidence="5">Integument</tissue>
    </source>
</reference>
<dbReference type="CDD" id="cd00024">
    <property type="entry name" value="CD_CSD"/>
    <property type="match status" value="1"/>
</dbReference>
<dbReference type="SUPFAM" id="SSF54160">
    <property type="entry name" value="Chromo domain-like"/>
    <property type="match status" value="1"/>
</dbReference>
<dbReference type="PROSITE" id="PS50013">
    <property type="entry name" value="CHROMO_2"/>
    <property type="match status" value="1"/>
</dbReference>
<proteinExistence type="predicted"/>
<evidence type="ECO:0000256" key="3">
    <source>
        <dbReference type="SAM" id="MobiDB-lite"/>
    </source>
</evidence>
<protein>
    <submittedName>
        <fullName evidence="5">Chromobox protein-like protein 1</fullName>
    </submittedName>
</protein>
<organism evidence="5">
    <name type="scientific">Triatoma infestans</name>
    <name type="common">Assassin bug</name>
    <dbReference type="NCBI Taxonomy" id="30076"/>
    <lineage>
        <taxon>Eukaryota</taxon>
        <taxon>Metazoa</taxon>
        <taxon>Ecdysozoa</taxon>
        <taxon>Arthropoda</taxon>
        <taxon>Hexapoda</taxon>
        <taxon>Insecta</taxon>
        <taxon>Pterygota</taxon>
        <taxon>Neoptera</taxon>
        <taxon>Paraneoptera</taxon>
        <taxon>Hemiptera</taxon>
        <taxon>Heteroptera</taxon>
        <taxon>Panheteroptera</taxon>
        <taxon>Cimicomorpha</taxon>
        <taxon>Reduviidae</taxon>
        <taxon>Triatominae</taxon>
        <taxon>Triatoma</taxon>
    </lineage>
</organism>
<dbReference type="Pfam" id="PF00385">
    <property type="entry name" value="Chromo"/>
    <property type="match status" value="1"/>
</dbReference>
<dbReference type="GO" id="GO:0005634">
    <property type="term" value="C:nucleus"/>
    <property type="evidence" value="ECO:0007669"/>
    <property type="project" value="UniProtKB-SubCell"/>
</dbReference>
<dbReference type="PRINTS" id="PR00504">
    <property type="entry name" value="CHROMODOMAIN"/>
</dbReference>
<dbReference type="InterPro" id="IPR023780">
    <property type="entry name" value="Chromo_domain"/>
</dbReference>
<dbReference type="AlphaFoldDB" id="A0A171AR68"/>
<sequence>MHLQSQQKKKRLKESRRPRRKQQRQEALTPNRKQYEVECIVDAKKKSGKREFLVKWKGYGPKQNTWEPASNLNCPKLLSAFLKKEGKTV</sequence>
<dbReference type="InterPro" id="IPR016197">
    <property type="entry name" value="Chromo-like_dom_sf"/>
</dbReference>
<evidence type="ECO:0000256" key="2">
    <source>
        <dbReference type="ARBA" id="ARBA00023242"/>
    </source>
</evidence>
<dbReference type="InterPro" id="IPR051219">
    <property type="entry name" value="Heterochromatin_chromo-domain"/>
</dbReference>
<keyword evidence="2" id="KW-0539">Nucleus</keyword>
<feature type="compositionally biased region" description="Basic residues" evidence="3">
    <location>
        <begin position="7"/>
        <end position="22"/>
    </location>
</feature>
<feature type="domain" description="Chromo" evidence="4">
    <location>
        <begin position="35"/>
        <end position="89"/>
    </location>
</feature>
<dbReference type="InterPro" id="IPR023779">
    <property type="entry name" value="Chromodomain_CS"/>
</dbReference>
<dbReference type="InterPro" id="IPR017984">
    <property type="entry name" value="Chromo_dom_subgr"/>
</dbReference>
<name>A0A171AR68_TRIIF</name>
<evidence type="ECO:0000256" key="1">
    <source>
        <dbReference type="ARBA" id="ARBA00004123"/>
    </source>
</evidence>
<dbReference type="SMART" id="SM00298">
    <property type="entry name" value="CHROMO"/>
    <property type="match status" value="1"/>
</dbReference>
<dbReference type="EMBL" id="GEMB01000753">
    <property type="protein sequence ID" value="JAS02385.1"/>
    <property type="molecule type" value="Transcribed_RNA"/>
</dbReference>
<feature type="region of interest" description="Disordered" evidence="3">
    <location>
        <begin position="1"/>
        <end position="30"/>
    </location>
</feature>
<dbReference type="PANTHER" id="PTHR22812">
    <property type="entry name" value="CHROMOBOX PROTEIN"/>
    <property type="match status" value="1"/>
</dbReference>
<dbReference type="Gene3D" id="2.40.50.40">
    <property type="match status" value="1"/>
</dbReference>
<dbReference type="InterPro" id="IPR000953">
    <property type="entry name" value="Chromo/chromo_shadow_dom"/>
</dbReference>
<evidence type="ECO:0000313" key="5">
    <source>
        <dbReference type="EMBL" id="JAS02385.1"/>
    </source>
</evidence>
<comment type="subcellular location">
    <subcellularLocation>
        <location evidence="1">Nucleus</location>
    </subcellularLocation>
</comment>
<accession>A0A171AR68</accession>
<reference evidence="5" key="2">
    <citation type="journal article" date="2017" name="J. Med. Entomol.">
        <title>Transcriptome Analysis of the Triatoma infestans (Hemiptera: Reduviidae) Integument.</title>
        <authorList>
            <person name="Calderon-Fernandez G.M."/>
            <person name="Moriconi D.E."/>
            <person name="Dulbecco A.B."/>
            <person name="Juarez M.P."/>
        </authorList>
    </citation>
    <scope>NUCLEOTIDE SEQUENCE</scope>
    <source>
        <strain evidence="5">Int1</strain>
        <tissue evidence="5">Integument</tissue>
    </source>
</reference>
<dbReference type="PROSITE" id="PS00598">
    <property type="entry name" value="CHROMO_1"/>
    <property type="match status" value="1"/>
</dbReference>
<evidence type="ECO:0000259" key="4">
    <source>
        <dbReference type="PROSITE" id="PS50013"/>
    </source>
</evidence>